<sequence length="1687" mass="181486">MGINYPLLILSLSTDPCKLDDYKDLNQGDRSETYKDATDKCDGNDLQDEWHYWYLVSGNAGNALATIKAPAKGRCGTTDRLYLKDHHPFLGEGEVTLRLCIAEGNEKCQQERSIQVINCGAFYLYKLYNHGGCSTPWRYCTNGEKTAVSCENVKCPSGQTCALQKNGEERHCQDPNQMPETTTVPPVTETSTSTPKPATNATTASPTSETTTGQPTMDTTTVKPTSDKTTAQPAANVTTASSTAETTAQPTTDTITAKPTSDTITAQPATNATTASPTSETTAQPPTDTTTAKPTSDTTKAQPATNATTASPTLPTSDTTKAQPATNATTASPTSVTTAQPTTDTITAKPTSDTITAQPATNATTASPTSETTAQPPTDTTTAKPTSDTTKAQPATNATTASPTSVITAQPATDTTTAKPTLDTNTANTTTTTTNTITKKPPTTSTTEKPTSDTTTITLKSAESIPTPSSKYSVLTTTTKEPDTATKTLPTATVKPKSSEAIWLKSSAEREITELASATLQATATTSKIEKITTSTAVEVVAEPVATEILAPTASYQTANLNSKLSTTEPIAHLGPGTSSLATTEEGRATELAVTAAMSTITLEGPAGVTSAPLPSQTAGLQARKSVEAASSESSSATETTEQAVVVALSTKSNLKLPLIARSTALPSVSTLETGKSITSTATLPKSTLKPPAILAAASSSLIKITLDTVESTLASSSEILSTLKQTGIRATFTLSILEPSSFSTSASFPSLVKLKTRGTKQASSKYLATLKQAAISVASTKSTLESPIIETSLLFPSITRLQTRESTESTSSGTTKEQEAVLMISTNTESKLTPPTRTATSREATEEMNTALETLFKSEIIKTTKMLTLPHETEGKTVTPPLHAHGSTSLGVATTITTPTATTIAATTAEGMAKVTSVAGQPVHGNWGIWTQWPNCNKPCNGGNKTRKRQCDTPKPAFGGRYCIGSATEMQFCNMDSCPADELNYEVRFMAETWSDELENPDSELYKNYKDEIQDTERNTKFQHDIHKSVLPLPRETVLKDLKKFTNYTIRVYAFTRNGNGIPSEAVTLQTQEDVPSMPPLQLTAYNFTSEASIAVSWSPVPSNHINGILLGYSLKYERLQTSERQVIDVDEHMLTLRATDLSVSLQVQAYSIYRIGVAAFTRKGIGPYTEYAYAESCRCPKVLYTNFWSTSPYLKVNVEDNEMEGIFSRIVTDMIFAACGLCPGHGSSTIIKITTNGKGEYSAKKSISEVLGDIDDVPQISFPIYGNKDITRYLGAYAYINLVESPGVAFIAAKRLPGSMAKNMINAVLECIPMIMLSACVGEGLWWSFISMTTVGYGDRSPRSILARIFGIIWILTGLVVISILIGAIASSLTFITVDKPVNLYGAKIGAIQNSVEYHLGILKNAKVNEEREYNSVDEIRTAIEEGEIDGALLDTYVAAEHKETLFNDRVYVKEILDRPIGYGVVLSGAAVSVEQRCRDYINMHITEIFHIIQNMTKTLDAPAENFAMEQSTRLFDSTSEMFRIAMASLLAVLVNEERTTELQCSYRKALKREMMAFVDSFYEDMSKKISSIKKELQQEILNKKARPKSTVQVDRSAESSKRDTESSLLGSCSTLSSWTSETQYEKCKQIFELVSNSGNIQLERGSQQDLQKPFPSSSGENCFSQTLPNVVISDDDVKNGDSSC</sequence>
<keyword evidence="3" id="KW-0472">Membrane</keyword>
<feature type="transmembrane region" description="Helical" evidence="3">
    <location>
        <begin position="1307"/>
        <end position="1331"/>
    </location>
</feature>
<gene>
    <name evidence="5" type="ORF">AWC38_SpisGene16688</name>
</gene>
<dbReference type="InterPro" id="IPR036116">
    <property type="entry name" value="FN3_sf"/>
</dbReference>
<dbReference type="PANTHER" id="PTHR46541">
    <property type="entry name" value="ZINC FINGER PROTEIN AEBP2"/>
    <property type="match status" value="1"/>
</dbReference>
<reference evidence="6" key="1">
    <citation type="journal article" date="2017" name="bioRxiv">
        <title>Comparative analysis of the genomes of Stylophora pistillata and Acropora digitifera provides evidence for extensive differences between species of corals.</title>
        <authorList>
            <person name="Voolstra C.R."/>
            <person name="Li Y."/>
            <person name="Liew Y.J."/>
            <person name="Baumgarten S."/>
            <person name="Zoccola D."/>
            <person name="Flot J.-F."/>
            <person name="Tambutte S."/>
            <person name="Allemand D."/>
            <person name="Aranda M."/>
        </authorList>
    </citation>
    <scope>NUCLEOTIDE SEQUENCE [LARGE SCALE GENOMIC DNA]</scope>
</reference>
<dbReference type="Pfam" id="PF00090">
    <property type="entry name" value="TSP_1"/>
    <property type="match status" value="1"/>
</dbReference>
<dbReference type="InterPro" id="IPR052130">
    <property type="entry name" value="AEBP2/jing_C2H2-ZnF"/>
</dbReference>
<dbReference type="GO" id="GO:0035098">
    <property type="term" value="C:ESC/E(Z) complex"/>
    <property type="evidence" value="ECO:0007669"/>
    <property type="project" value="TreeGrafter"/>
</dbReference>
<dbReference type="PROSITE" id="PS50092">
    <property type="entry name" value="TSP1"/>
    <property type="match status" value="1"/>
</dbReference>
<organism evidence="5 6">
    <name type="scientific">Stylophora pistillata</name>
    <name type="common">Smooth cauliflower coral</name>
    <dbReference type="NCBI Taxonomy" id="50429"/>
    <lineage>
        <taxon>Eukaryota</taxon>
        <taxon>Metazoa</taxon>
        <taxon>Cnidaria</taxon>
        <taxon>Anthozoa</taxon>
        <taxon>Hexacorallia</taxon>
        <taxon>Scleractinia</taxon>
        <taxon>Astrocoeniina</taxon>
        <taxon>Pocilloporidae</taxon>
        <taxon>Stylophora</taxon>
    </lineage>
</organism>
<evidence type="ECO:0000259" key="4">
    <source>
        <dbReference type="PROSITE" id="PS50853"/>
    </source>
</evidence>
<evidence type="ECO:0000313" key="5">
    <source>
        <dbReference type="EMBL" id="PFX18921.1"/>
    </source>
</evidence>
<feature type="compositionally biased region" description="Low complexity" evidence="2">
    <location>
        <begin position="354"/>
        <end position="458"/>
    </location>
</feature>
<feature type="domain" description="Fibronectin type-III" evidence="4">
    <location>
        <begin position="1080"/>
        <end position="1181"/>
    </location>
</feature>
<dbReference type="Proteomes" id="UP000225706">
    <property type="component" value="Unassembled WGS sequence"/>
</dbReference>
<feature type="compositionally biased region" description="Low complexity" evidence="2">
    <location>
        <begin position="322"/>
        <end position="347"/>
    </location>
</feature>
<dbReference type="SUPFAM" id="SSF82895">
    <property type="entry name" value="TSP-1 type 1 repeat"/>
    <property type="match status" value="1"/>
</dbReference>
<feature type="region of interest" description="Disordered" evidence="2">
    <location>
        <begin position="608"/>
        <end position="640"/>
    </location>
</feature>
<dbReference type="InterPro" id="IPR003961">
    <property type="entry name" value="FN3_dom"/>
</dbReference>
<evidence type="ECO:0000256" key="3">
    <source>
        <dbReference type="SAM" id="Phobius"/>
    </source>
</evidence>
<keyword evidence="3" id="KW-1133">Transmembrane helix</keyword>
<dbReference type="SUPFAM" id="SSF81324">
    <property type="entry name" value="Voltage-gated potassium channels"/>
    <property type="match status" value="1"/>
</dbReference>
<dbReference type="SUPFAM" id="SSF49265">
    <property type="entry name" value="Fibronectin type III"/>
    <property type="match status" value="2"/>
</dbReference>
<evidence type="ECO:0000256" key="2">
    <source>
        <dbReference type="SAM" id="MobiDB-lite"/>
    </source>
</evidence>
<keyword evidence="1" id="KW-1015">Disulfide bond</keyword>
<feature type="compositionally biased region" description="Polar residues" evidence="2">
    <location>
        <begin position="459"/>
        <end position="475"/>
    </location>
</feature>
<keyword evidence="6" id="KW-1185">Reference proteome</keyword>
<proteinExistence type="predicted"/>
<keyword evidence="3" id="KW-0812">Transmembrane</keyword>
<dbReference type="InterPro" id="IPR036383">
    <property type="entry name" value="TSP1_rpt_sf"/>
</dbReference>
<dbReference type="GO" id="GO:0008270">
    <property type="term" value="F:zinc ion binding"/>
    <property type="evidence" value="ECO:0007669"/>
    <property type="project" value="UniProtKB-KW"/>
</dbReference>
<dbReference type="Pfam" id="PF07885">
    <property type="entry name" value="Ion_trans_2"/>
    <property type="match status" value="1"/>
</dbReference>
<dbReference type="FunFam" id="2.20.100.10:FF:000001">
    <property type="entry name" value="semaphorin-5A isoform X1"/>
    <property type="match status" value="1"/>
</dbReference>
<dbReference type="OrthoDB" id="5989958at2759"/>
<dbReference type="InterPro" id="IPR000884">
    <property type="entry name" value="TSP1_rpt"/>
</dbReference>
<name>A0A2B4RMT3_STYPI</name>
<feature type="region of interest" description="Disordered" evidence="2">
    <location>
        <begin position="169"/>
        <end position="484"/>
    </location>
</feature>
<feature type="transmembrane region" description="Helical" evidence="3">
    <location>
        <begin position="1351"/>
        <end position="1380"/>
    </location>
</feature>
<feature type="compositionally biased region" description="Low complexity" evidence="2">
    <location>
        <begin position="179"/>
        <end position="301"/>
    </location>
</feature>
<dbReference type="GO" id="GO:0006357">
    <property type="term" value="P:regulation of transcription by RNA polymerase II"/>
    <property type="evidence" value="ECO:0007669"/>
    <property type="project" value="TreeGrafter"/>
</dbReference>
<dbReference type="CDD" id="cd00063">
    <property type="entry name" value="FN3"/>
    <property type="match status" value="2"/>
</dbReference>
<dbReference type="Gene3D" id="2.20.100.10">
    <property type="entry name" value="Thrombospondin type-1 (TSP1) repeat"/>
    <property type="match status" value="1"/>
</dbReference>
<dbReference type="SMART" id="SM00209">
    <property type="entry name" value="TSP1"/>
    <property type="match status" value="1"/>
</dbReference>
<comment type="caution">
    <text evidence="5">The sequence shown here is derived from an EMBL/GenBank/DDBJ whole genome shotgun (WGS) entry which is preliminary data.</text>
</comment>
<dbReference type="InterPro" id="IPR013099">
    <property type="entry name" value="K_chnl_dom"/>
</dbReference>
<dbReference type="PROSITE" id="PS50853">
    <property type="entry name" value="FN3"/>
    <property type="match status" value="2"/>
</dbReference>
<dbReference type="Gene3D" id="1.10.287.70">
    <property type="match status" value="1"/>
</dbReference>
<evidence type="ECO:0000313" key="6">
    <source>
        <dbReference type="Proteomes" id="UP000225706"/>
    </source>
</evidence>
<protein>
    <recommendedName>
        <fullName evidence="4">Fibronectin type-III domain-containing protein</fullName>
    </recommendedName>
</protein>
<dbReference type="EMBL" id="LSMT01000385">
    <property type="protein sequence ID" value="PFX18921.1"/>
    <property type="molecule type" value="Genomic_DNA"/>
</dbReference>
<dbReference type="PANTHER" id="PTHR46541:SF1">
    <property type="entry name" value="ZINC FINGER PROTEIN AEBP2"/>
    <property type="match status" value="1"/>
</dbReference>
<feature type="domain" description="Fibronectin type-III" evidence="4">
    <location>
        <begin position="980"/>
        <end position="1075"/>
    </location>
</feature>
<feature type="compositionally biased region" description="Polar residues" evidence="2">
    <location>
        <begin position="302"/>
        <end position="321"/>
    </location>
</feature>
<dbReference type="Gene3D" id="2.60.40.10">
    <property type="entry name" value="Immunoglobulins"/>
    <property type="match status" value="2"/>
</dbReference>
<accession>A0A2B4RMT3</accession>
<evidence type="ECO:0000256" key="1">
    <source>
        <dbReference type="ARBA" id="ARBA00023157"/>
    </source>
</evidence>
<dbReference type="InterPro" id="IPR013783">
    <property type="entry name" value="Ig-like_fold"/>
</dbReference>
<feature type="compositionally biased region" description="Low complexity" evidence="2">
    <location>
        <begin position="628"/>
        <end position="640"/>
    </location>
</feature>